<name>M7NN31_9BACT</name>
<proteinExistence type="predicted"/>
<keyword evidence="4" id="KW-1185">Reference proteome</keyword>
<dbReference type="AlphaFoldDB" id="M7NN31"/>
<evidence type="ECO:0000256" key="1">
    <source>
        <dbReference type="SAM" id="Phobius"/>
    </source>
</evidence>
<feature type="transmembrane region" description="Helical" evidence="1">
    <location>
        <begin position="6"/>
        <end position="31"/>
    </location>
</feature>
<keyword evidence="1" id="KW-1133">Transmembrane helix</keyword>
<protein>
    <submittedName>
        <fullName evidence="3">Putative permease, DMT superfamily</fullName>
    </submittedName>
</protein>
<evidence type="ECO:0000313" key="4">
    <source>
        <dbReference type="Proteomes" id="UP000011910"/>
    </source>
</evidence>
<feature type="transmembrane region" description="Helical" evidence="1">
    <location>
        <begin position="201"/>
        <end position="222"/>
    </location>
</feature>
<dbReference type="PANTHER" id="PTHR22911:SF79">
    <property type="entry name" value="MOBA-LIKE NTP TRANSFERASE DOMAIN-CONTAINING PROTEIN"/>
    <property type="match status" value="1"/>
</dbReference>
<dbReference type="SUPFAM" id="SSF103481">
    <property type="entry name" value="Multidrug resistance efflux transporter EmrE"/>
    <property type="match status" value="1"/>
</dbReference>
<keyword evidence="1" id="KW-0812">Transmembrane</keyword>
<organism evidence="3 4">
    <name type="scientific">Cesiribacter andamanensis AMV16</name>
    <dbReference type="NCBI Taxonomy" id="1279009"/>
    <lineage>
        <taxon>Bacteria</taxon>
        <taxon>Pseudomonadati</taxon>
        <taxon>Bacteroidota</taxon>
        <taxon>Cytophagia</taxon>
        <taxon>Cytophagales</taxon>
        <taxon>Cesiribacteraceae</taxon>
        <taxon>Cesiribacter</taxon>
    </lineage>
</organism>
<dbReference type="Pfam" id="PF00892">
    <property type="entry name" value="EamA"/>
    <property type="match status" value="1"/>
</dbReference>
<gene>
    <name evidence="3" type="ORF">ADICEAN_01696</name>
</gene>
<dbReference type="InterPro" id="IPR037185">
    <property type="entry name" value="EmrE-like"/>
</dbReference>
<dbReference type="eggNOG" id="COG0697">
    <property type="taxonomic scope" value="Bacteria"/>
</dbReference>
<dbReference type="GO" id="GO:0016020">
    <property type="term" value="C:membrane"/>
    <property type="evidence" value="ECO:0007669"/>
    <property type="project" value="InterPro"/>
</dbReference>
<feature type="domain" description="EamA" evidence="2">
    <location>
        <begin position="77"/>
        <end position="218"/>
    </location>
</feature>
<feature type="transmembrane region" description="Helical" evidence="1">
    <location>
        <begin position="141"/>
        <end position="161"/>
    </location>
</feature>
<dbReference type="InterPro" id="IPR000620">
    <property type="entry name" value="EamA_dom"/>
</dbReference>
<keyword evidence="1" id="KW-0472">Membrane</keyword>
<dbReference type="Proteomes" id="UP000011910">
    <property type="component" value="Unassembled WGS sequence"/>
</dbReference>
<accession>M7NN31</accession>
<sequence length="237" mass="26319">MLLTGILIAAHWILFFAAARVSTVSICLAGMATGSLWTSILEPLVMRRPFKWYELLLGLIVILGLYVIFRFEFNHALGLAMAVASAFLSSAFTVINSRLTVQHNHFLITFWEMVGACGAIALFFPLYIATLAEGGALQLSVSWGDVGALLVLALVCTVYAYSVSVELQKRLSAFTVNLTVNLEPIYGIILAIIIFREHEQLTAGFFWGTAIILSAVLIYPLFVRMERRRQLSVRKIQ</sequence>
<dbReference type="PANTHER" id="PTHR22911">
    <property type="entry name" value="ACYL-MALONYL CONDENSING ENZYME-RELATED"/>
    <property type="match status" value="1"/>
</dbReference>
<dbReference type="STRING" id="1279009.ADICEAN_01696"/>
<feature type="transmembrane region" description="Helical" evidence="1">
    <location>
        <begin position="173"/>
        <end position="195"/>
    </location>
</feature>
<comment type="caution">
    <text evidence="3">The sequence shown here is derived from an EMBL/GenBank/DDBJ whole genome shotgun (WGS) entry which is preliminary data.</text>
</comment>
<dbReference type="EMBL" id="AODQ01000033">
    <property type="protein sequence ID" value="EMR03150.1"/>
    <property type="molecule type" value="Genomic_DNA"/>
</dbReference>
<evidence type="ECO:0000259" key="2">
    <source>
        <dbReference type="Pfam" id="PF00892"/>
    </source>
</evidence>
<feature type="transmembrane region" description="Helical" evidence="1">
    <location>
        <begin position="52"/>
        <end position="69"/>
    </location>
</feature>
<feature type="transmembrane region" description="Helical" evidence="1">
    <location>
        <begin position="75"/>
        <end position="95"/>
    </location>
</feature>
<evidence type="ECO:0000313" key="3">
    <source>
        <dbReference type="EMBL" id="EMR03150.1"/>
    </source>
</evidence>
<feature type="transmembrane region" description="Helical" evidence="1">
    <location>
        <begin position="107"/>
        <end position="129"/>
    </location>
</feature>
<reference evidence="3 4" key="1">
    <citation type="journal article" date="2013" name="Genome Announc.">
        <title>Draft Genome Sequence of Cesiribacter andamanensis Strain AMV16T, Isolated from a Soil Sample from a Mud Volcano in the Andaman Islands, India.</title>
        <authorList>
            <person name="Shivaji S."/>
            <person name="Ara S."/>
            <person name="Begum Z."/>
            <person name="Srinivas T.N."/>
            <person name="Singh A."/>
            <person name="Kumar Pinnaka A."/>
        </authorList>
    </citation>
    <scope>NUCLEOTIDE SEQUENCE [LARGE SCALE GENOMIC DNA]</scope>
    <source>
        <strain evidence="3 4">AMV16</strain>
    </source>
</reference>